<dbReference type="InterPro" id="IPR008250">
    <property type="entry name" value="ATPase_P-typ_transduc_dom_A_sf"/>
</dbReference>
<keyword evidence="7 20" id="KW-0812">Transmembrane</keyword>
<dbReference type="Gene3D" id="2.70.150.10">
    <property type="entry name" value="Calcium-transporting ATPase, cytoplasmic transduction domain A"/>
    <property type="match status" value="1"/>
</dbReference>
<dbReference type="PANTHER" id="PTHR24093:SF369">
    <property type="entry name" value="CALCIUM-TRANSPORTING ATPASE"/>
    <property type="match status" value="1"/>
</dbReference>
<dbReference type="InterPro" id="IPR023298">
    <property type="entry name" value="ATPase_P-typ_TM_dom_sf"/>
</dbReference>
<organism evidence="23 24">
    <name type="scientific">Blomia tropicalis</name>
    <name type="common">Mite</name>
    <dbReference type="NCBI Taxonomy" id="40697"/>
    <lineage>
        <taxon>Eukaryota</taxon>
        <taxon>Metazoa</taxon>
        <taxon>Ecdysozoa</taxon>
        <taxon>Arthropoda</taxon>
        <taxon>Chelicerata</taxon>
        <taxon>Arachnida</taxon>
        <taxon>Acari</taxon>
        <taxon>Acariformes</taxon>
        <taxon>Sarcoptiformes</taxon>
        <taxon>Astigmata</taxon>
        <taxon>Glycyphagoidea</taxon>
        <taxon>Echimyopodidae</taxon>
        <taxon>Blomia</taxon>
    </lineage>
</organism>
<evidence type="ECO:0000256" key="19">
    <source>
        <dbReference type="ARBA" id="ARBA00023136"/>
    </source>
</evidence>
<dbReference type="FunFam" id="3.40.1110.10:FF:000147">
    <property type="entry name" value="Calcium-transporting ATPase"/>
    <property type="match status" value="1"/>
</dbReference>
<evidence type="ECO:0000256" key="21">
    <source>
        <dbReference type="SAM" id="MobiDB-lite"/>
    </source>
</evidence>
<reference evidence="23" key="1">
    <citation type="submission" date="2022-12" db="EMBL/GenBank/DDBJ databases">
        <title>Genome assemblies of Blomia tropicalis.</title>
        <authorList>
            <person name="Cui Y."/>
        </authorList>
    </citation>
    <scope>NUCLEOTIDE SEQUENCE</scope>
    <source>
        <tissue evidence="23">Adult mites</tissue>
    </source>
</reference>
<dbReference type="InterPro" id="IPR023299">
    <property type="entry name" value="ATPase_P-typ_cyto_dom_N"/>
</dbReference>
<evidence type="ECO:0000256" key="11">
    <source>
        <dbReference type="ARBA" id="ARBA00022837"/>
    </source>
</evidence>
<keyword evidence="14" id="KW-0112">Calmodulin-binding</keyword>
<dbReference type="PROSITE" id="PS00154">
    <property type="entry name" value="ATPASE_E1_E2"/>
    <property type="match status" value="1"/>
</dbReference>
<keyword evidence="3 20" id="KW-0813">Transport</keyword>
<comment type="similarity">
    <text evidence="2">Belongs to the cation transport ATPase (P-type) (TC 3.A.3) family. Type IIB subfamily.</text>
</comment>
<feature type="transmembrane region" description="Helical" evidence="20">
    <location>
        <begin position="955"/>
        <end position="975"/>
    </location>
</feature>
<dbReference type="SUPFAM" id="SSF81653">
    <property type="entry name" value="Calcium ATPase, transduction domain A"/>
    <property type="match status" value="1"/>
</dbReference>
<keyword evidence="13" id="KW-0460">Magnesium</keyword>
<evidence type="ECO:0000313" key="23">
    <source>
        <dbReference type="EMBL" id="KAJ6220640.1"/>
    </source>
</evidence>
<keyword evidence="10" id="KW-0187">Copper transport</keyword>
<evidence type="ECO:0000256" key="10">
    <source>
        <dbReference type="ARBA" id="ARBA00022796"/>
    </source>
</evidence>
<evidence type="ECO:0000256" key="18">
    <source>
        <dbReference type="ARBA" id="ARBA00023065"/>
    </source>
</evidence>
<dbReference type="Proteomes" id="UP001142055">
    <property type="component" value="Chromosome 2"/>
</dbReference>
<dbReference type="Gene3D" id="3.40.50.1000">
    <property type="entry name" value="HAD superfamily/HAD-like"/>
    <property type="match status" value="1"/>
</dbReference>
<dbReference type="InterPro" id="IPR004014">
    <property type="entry name" value="ATPase_P-typ_cation-transptr_N"/>
</dbReference>
<keyword evidence="5" id="KW-0597">Phosphoprotein</keyword>
<dbReference type="InterPro" id="IPR022141">
    <property type="entry name" value="ATP_Ca_trans_C"/>
</dbReference>
<dbReference type="OMA" id="CFVLWFG"/>
<evidence type="ECO:0000256" key="6">
    <source>
        <dbReference type="ARBA" id="ARBA00022568"/>
    </source>
</evidence>
<proteinExistence type="inferred from homology"/>
<keyword evidence="24" id="KW-1185">Reference proteome</keyword>
<keyword evidence="6 20" id="KW-0109">Calcium transport</keyword>
<evidence type="ECO:0000256" key="1">
    <source>
        <dbReference type="ARBA" id="ARBA00004651"/>
    </source>
</evidence>
<keyword evidence="18 20" id="KW-0406">Ion transport</keyword>
<comment type="function">
    <text evidence="20">Catalyzes the hydrolysis of ATP coupled with the transport of calcium.</text>
</comment>
<dbReference type="SUPFAM" id="SSF56784">
    <property type="entry name" value="HAD-like"/>
    <property type="match status" value="1"/>
</dbReference>
<dbReference type="InterPro" id="IPR018303">
    <property type="entry name" value="ATPase_P-typ_P_site"/>
</dbReference>
<dbReference type="NCBIfam" id="TIGR01517">
    <property type="entry name" value="ATPase-IIB_Ca"/>
    <property type="match status" value="1"/>
</dbReference>
<evidence type="ECO:0000256" key="13">
    <source>
        <dbReference type="ARBA" id="ARBA00022842"/>
    </source>
</evidence>
<feature type="transmembrane region" description="Helical" evidence="20">
    <location>
        <begin position="1035"/>
        <end position="1055"/>
    </location>
</feature>
<dbReference type="EMBL" id="JAPWDV010000002">
    <property type="protein sequence ID" value="KAJ6220640.1"/>
    <property type="molecule type" value="Genomic_DNA"/>
</dbReference>
<dbReference type="GO" id="GO:0005516">
    <property type="term" value="F:calmodulin binding"/>
    <property type="evidence" value="ECO:0007669"/>
    <property type="project" value="UniProtKB-KW"/>
</dbReference>
<dbReference type="SUPFAM" id="SSF81660">
    <property type="entry name" value="Metal cation-transporting ATPase, ATP-binding domain N"/>
    <property type="match status" value="1"/>
</dbReference>
<dbReference type="SFLD" id="SFLDG00002">
    <property type="entry name" value="C1.7:_P-type_atpase_like"/>
    <property type="match status" value="1"/>
</dbReference>
<evidence type="ECO:0000256" key="7">
    <source>
        <dbReference type="ARBA" id="ARBA00022692"/>
    </source>
</evidence>
<dbReference type="Pfam" id="PF13246">
    <property type="entry name" value="Cation_ATPase"/>
    <property type="match status" value="1"/>
</dbReference>
<keyword evidence="19 20" id="KW-0472">Membrane</keyword>
<keyword evidence="12 20" id="KW-0067">ATP-binding</keyword>
<dbReference type="CDD" id="cd02081">
    <property type="entry name" value="P-type_ATPase_Ca_PMCA-like"/>
    <property type="match status" value="1"/>
</dbReference>
<dbReference type="GO" id="GO:0051480">
    <property type="term" value="P:regulation of cytosolic calcium ion concentration"/>
    <property type="evidence" value="ECO:0007669"/>
    <property type="project" value="TreeGrafter"/>
</dbReference>
<feature type="compositionally biased region" description="Polar residues" evidence="21">
    <location>
        <begin position="326"/>
        <end position="357"/>
    </location>
</feature>
<keyword evidence="15" id="KW-1278">Translocase</keyword>
<dbReference type="SFLD" id="SFLDF00027">
    <property type="entry name" value="p-type_atpase"/>
    <property type="match status" value="1"/>
</dbReference>
<evidence type="ECO:0000256" key="4">
    <source>
        <dbReference type="ARBA" id="ARBA00022475"/>
    </source>
</evidence>
<evidence type="ECO:0000256" key="2">
    <source>
        <dbReference type="ARBA" id="ARBA00006124"/>
    </source>
</evidence>
<dbReference type="Pfam" id="PF08282">
    <property type="entry name" value="Hydrolase_3"/>
    <property type="match status" value="1"/>
</dbReference>
<feature type="transmembrane region" description="Helical" evidence="20">
    <location>
        <begin position="99"/>
        <end position="117"/>
    </location>
</feature>
<gene>
    <name evidence="23" type="ORF">RDWZM_006452</name>
</gene>
<dbReference type="GO" id="GO:0005388">
    <property type="term" value="F:P-type calcium transporter activity"/>
    <property type="evidence" value="ECO:0007669"/>
    <property type="project" value="UniProtKB-EC"/>
</dbReference>
<dbReference type="SMART" id="SM00831">
    <property type="entry name" value="Cation_ATPase_N"/>
    <property type="match status" value="1"/>
</dbReference>
<comment type="subcellular location">
    <subcellularLocation>
        <location evidence="1">Cell membrane</location>
        <topology evidence="1">Multi-pass membrane protein</topology>
    </subcellularLocation>
    <subcellularLocation>
        <location evidence="20">Membrane</location>
        <topology evidence="20">Multi-pass membrane protein</topology>
    </subcellularLocation>
</comment>
<evidence type="ECO:0000256" key="15">
    <source>
        <dbReference type="ARBA" id="ARBA00022967"/>
    </source>
</evidence>
<feature type="transmembrane region" description="Helical" evidence="20">
    <location>
        <begin position="432"/>
        <end position="461"/>
    </location>
</feature>
<dbReference type="SUPFAM" id="SSF81665">
    <property type="entry name" value="Calcium ATPase, transmembrane domain M"/>
    <property type="match status" value="1"/>
</dbReference>
<dbReference type="GO" id="GO:0006825">
    <property type="term" value="P:copper ion transport"/>
    <property type="evidence" value="ECO:0007669"/>
    <property type="project" value="UniProtKB-KW"/>
</dbReference>
<dbReference type="InterPro" id="IPR036412">
    <property type="entry name" value="HAD-like_sf"/>
</dbReference>
<keyword evidence="16 20" id="KW-1133">Transmembrane helix</keyword>
<feature type="compositionally biased region" description="Basic residues" evidence="21">
    <location>
        <begin position="298"/>
        <end position="309"/>
    </location>
</feature>
<feature type="transmembrane region" description="Helical" evidence="20">
    <location>
        <begin position="1067"/>
        <end position="1088"/>
    </location>
</feature>
<dbReference type="FunFam" id="2.70.150.10:FF:000001">
    <property type="entry name" value="Calcium-transporting ATPase"/>
    <property type="match status" value="1"/>
</dbReference>
<dbReference type="InterPro" id="IPR023214">
    <property type="entry name" value="HAD_sf"/>
</dbReference>
<dbReference type="Pfam" id="PF00689">
    <property type="entry name" value="Cation_ATPase_C"/>
    <property type="match status" value="1"/>
</dbReference>
<dbReference type="AlphaFoldDB" id="A0A9Q0MBI0"/>
<dbReference type="EC" id="7.2.2.10" evidence="20"/>
<dbReference type="Gene3D" id="1.20.1110.10">
    <property type="entry name" value="Calcium-transporting ATPase, transmembrane domain"/>
    <property type="match status" value="3"/>
</dbReference>
<evidence type="ECO:0000256" key="9">
    <source>
        <dbReference type="ARBA" id="ARBA00022741"/>
    </source>
</evidence>
<accession>A0A9Q0MBI0</accession>
<keyword evidence="4" id="KW-1003">Cell membrane</keyword>
<evidence type="ECO:0000259" key="22">
    <source>
        <dbReference type="SMART" id="SM00831"/>
    </source>
</evidence>
<dbReference type="GO" id="GO:0046872">
    <property type="term" value="F:metal ion binding"/>
    <property type="evidence" value="ECO:0007669"/>
    <property type="project" value="UniProtKB-KW"/>
</dbReference>
<keyword evidence="11 20" id="KW-0106">Calcium</keyword>
<dbReference type="FunFam" id="1.20.1110.10:FF:000001">
    <property type="entry name" value="Calcium-transporting ATPase"/>
    <property type="match status" value="1"/>
</dbReference>
<comment type="caution">
    <text evidence="20">Lacks conserved residue(s) required for the propagation of feature annotation.</text>
</comment>
<dbReference type="InterPro" id="IPR059000">
    <property type="entry name" value="ATPase_P-type_domA"/>
</dbReference>
<feature type="compositionally biased region" description="Basic and acidic residues" evidence="21">
    <location>
        <begin position="362"/>
        <end position="379"/>
    </location>
</feature>
<feature type="transmembrane region" description="Helical" evidence="20">
    <location>
        <begin position="145"/>
        <end position="164"/>
    </location>
</feature>
<dbReference type="GO" id="GO:0005524">
    <property type="term" value="F:ATP binding"/>
    <property type="evidence" value="ECO:0007669"/>
    <property type="project" value="UniProtKB-KW"/>
</dbReference>
<evidence type="ECO:0000313" key="24">
    <source>
        <dbReference type="Proteomes" id="UP001142055"/>
    </source>
</evidence>
<dbReference type="GO" id="GO:0016887">
    <property type="term" value="F:ATP hydrolysis activity"/>
    <property type="evidence" value="ECO:0007669"/>
    <property type="project" value="InterPro"/>
</dbReference>
<dbReference type="InterPro" id="IPR006408">
    <property type="entry name" value="P-type_ATPase_IIB"/>
</dbReference>
<evidence type="ECO:0000256" key="17">
    <source>
        <dbReference type="ARBA" id="ARBA00023008"/>
    </source>
</evidence>
<feature type="region of interest" description="Disordered" evidence="21">
    <location>
        <begin position="298"/>
        <end position="379"/>
    </location>
</feature>
<evidence type="ECO:0000256" key="5">
    <source>
        <dbReference type="ARBA" id="ARBA00022553"/>
    </source>
</evidence>
<evidence type="ECO:0000256" key="3">
    <source>
        <dbReference type="ARBA" id="ARBA00022448"/>
    </source>
</evidence>
<dbReference type="Pfam" id="PF12424">
    <property type="entry name" value="ATP_Ca_trans_C"/>
    <property type="match status" value="1"/>
</dbReference>
<dbReference type="SFLD" id="SFLDS00003">
    <property type="entry name" value="Haloacid_Dehalogenase"/>
    <property type="match status" value="1"/>
</dbReference>
<dbReference type="FunFam" id="1.20.1110.10:FF:000002">
    <property type="entry name" value="Calcium-transporting ATPase"/>
    <property type="match status" value="1"/>
</dbReference>
<evidence type="ECO:0000256" key="8">
    <source>
        <dbReference type="ARBA" id="ARBA00022723"/>
    </source>
</evidence>
<dbReference type="InterPro" id="IPR044492">
    <property type="entry name" value="P_typ_ATPase_HD_dom"/>
</dbReference>
<dbReference type="Gene3D" id="3.40.1110.10">
    <property type="entry name" value="Calcium-transporting ATPase, cytoplasmic domain N"/>
    <property type="match status" value="1"/>
</dbReference>
<keyword evidence="17" id="KW-0186">Copper</keyword>
<feature type="transmembrane region" description="Helical" evidence="20">
    <location>
        <begin position="995"/>
        <end position="1015"/>
    </location>
</feature>
<evidence type="ECO:0000256" key="20">
    <source>
        <dbReference type="RuleBase" id="RU361146"/>
    </source>
</evidence>
<dbReference type="GO" id="GO:0005886">
    <property type="term" value="C:plasma membrane"/>
    <property type="evidence" value="ECO:0007669"/>
    <property type="project" value="UniProtKB-SubCell"/>
</dbReference>
<dbReference type="Pfam" id="PF00690">
    <property type="entry name" value="Cation_ATPase_N"/>
    <property type="match status" value="1"/>
</dbReference>
<dbReference type="Pfam" id="PF00122">
    <property type="entry name" value="E1-E2_ATPase"/>
    <property type="match status" value="1"/>
</dbReference>
<evidence type="ECO:0000256" key="14">
    <source>
        <dbReference type="ARBA" id="ARBA00022860"/>
    </source>
</evidence>
<comment type="caution">
    <text evidence="23">The sequence shown here is derived from an EMBL/GenBank/DDBJ whole genome shotgun (WGS) entry which is preliminary data.</text>
</comment>
<dbReference type="OrthoDB" id="116380at2759"/>
<dbReference type="InterPro" id="IPR001757">
    <property type="entry name" value="P_typ_ATPase"/>
</dbReference>
<dbReference type="PRINTS" id="PR00119">
    <property type="entry name" value="CATATPASE"/>
</dbReference>
<feature type="region of interest" description="Disordered" evidence="21">
    <location>
        <begin position="1230"/>
        <end position="1250"/>
    </location>
</feature>
<dbReference type="FunFam" id="1.20.1110.10:FF:000013">
    <property type="entry name" value="Calcium-transporting ATPase"/>
    <property type="match status" value="1"/>
</dbReference>
<dbReference type="FunFam" id="3.40.50.1000:FF:000144">
    <property type="entry name" value="copper-transporting ATPase 1 isoform X2"/>
    <property type="match status" value="1"/>
</dbReference>
<evidence type="ECO:0000256" key="12">
    <source>
        <dbReference type="ARBA" id="ARBA00022840"/>
    </source>
</evidence>
<keyword evidence="8" id="KW-0479">Metal-binding</keyword>
<name>A0A9Q0MBI0_BLOTA</name>
<comment type="catalytic activity">
    <reaction evidence="20">
        <text>Ca(2+)(in) + ATP + H2O = Ca(2+)(out) + ADP + phosphate + H(+)</text>
        <dbReference type="Rhea" id="RHEA:18105"/>
        <dbReference type="ChEBI" id="CHEBI:15377"/>
        <dbReference type="ChEBI" id="CHEBI:15378"/>
        <dbReference type="ChEBI" id="CHEBI:29108"/>
        <dbReference type="ChEBI" id="CHEBI:30616"/>
        <dbReference type="ChEBI" id="CHEBI:43474"/>
        <dbReference type="ChEBI" id="CHEBI:456216"/>
        <dbReference type="EC" id="7.2.2.10"/>
    </reaction>
</comment>
<dbReference type="PANTHER" id="PTHR24093">
    <property type="entry name" value="CATION TRANSPORTING ATPASE"/>
    <property type="match status" value="1"/>
</dbReference>
<feature type="domain" description="Cation-transporting P-type ATPase N-terminal" evidence="22">
    <location>
        <begin position="42"/>
        <end position="116"/>
    </location>
</feature>
<feature type="transmembrane region" description="Helical" evidence="20">
    <location>
        <begin position="389"/>
        <end position="412"/>
    </location>
</feature>
<dbReference type="InterPro" id="IPR006068">
    <property type="entry name" value="ATPase_P-typ_cation-transptr_C"/>
</dbReference>
<keyword evidence="9 20" id="KW-0547">Nucleotide-binding</keyword>
<dbReference type="NCBIfam" id="TIGR01494">
    <property type="entry name" value="ATPase_P-type"/>
    <property type="match status" value="3"/>
</dbReference>
<protein>
    <recommendedName>
        <fullName evidence="20">Calcium-transporting ATPase</fullName>
        <ecNumber evidence="20">7.2.2.10</ecNumber>
    </recommendedName>
</protein>
<sequence length="1250" mass="137574">MATDTNRERGSLSNQQFEVTLAELKNLMSNHGADRLTQLQQRFVSVTSLCSKLRTSPNDGLTGNDKDLQNRKRIFGANVTPPTPPKHFLQLVWDAVQDMTLFMLIVAATISLILAFYTPPTDELTGEGATVIAMELHEDESDANWIEGCAILVSVIVVVIVTAFNDWSKERQFRGLKSKIDLEHKISVIRNGESRLLLVSEIVVGDIVQIKYGDLIPADGLILQSNDVKVDESSLTGESDHVKKGDFDPFLLSGTHVMEGSARMVVTAVGVHSQNGQIFALIGATETAQEEEEISQKKAAKKKKAKKKKIIEGDEESGESLGLGVNSHSMNQISPSRESVRSNLSTASSKSRSQNNGKTKKDKSDKIEENDAPNKSKERSVLQAKLNKLAIQIGYGGMAVAVFTVAILLGRFVYKVFIVENRSWSMVYMQYIVKSLIIGVTVLVVAVPEGLPLAVTLSLAYSVKKMMRDNNLVRHLDACETMGNATSICSDKTGTLTTNRMTVVQAYINGMHYKQLPKYENLPAQMASILVEAISYNSGYTTQLLPPDKPGDNPKQVGNKTECALLGFVRDLGKEYQTLRDQLPEEKFHKVYTFNSVRKSMSTVIPLPNGEGFRVFTKGASEMVMKRCMFIYGKDGILLRFPPDEQDKLIRNIIEPMASDGLRTICIAYKDYVRSKSPRANEIQMEGEPNWDDEESIICRLTCLAIVGIEDPVRPEVPDAIKRCQRAGITVRMVTGDNLNTARSIAQKCGIIQPGSDFLVIEGTEFNKRIRDSKGIVRQDLFDKIWPRLRVLARSSPADKHTLVRHIIESKLNSTREVVAVTGDGTNDGPALKKADVGFAMGIAGTDVAKEASDIILTDDNFSSIVKAVMWGRNVYDSIAKFLQFQLTVNLVAVVVAFSSACVTEDSPLKAVQMLWVNLIMDTLASLALATEMPTPSLLLRKPYGRNKPLISRTMTKNICGHGLYQLAVIFYLLFRGDTFFDIDSGLGTSHTATPSQHFTIIFNAFVTMTLFNEVNSRKIHGERNIFEGFFTNPIFYMILGITAAAQVFIVQFGGRPFSTTPLTLEQWLWCIFFGVGVLVWGQVVTTIPTKSIPKRFTWGSGDPEEIIEMSHGILGEEVSSGSLSQDVMRTGQILWIRGVTRLSTQLKVIKMFKSGIDRTAAPPPALLRRSAAMKSASLDAAASNIFGDVHTSRPVIMPSSYSTNGLGGSSRTPSINLGLIRAGPIASTMRQSTGSTGNAQQSLAQHDFL</sequence>
<evidence type="ECO:0000256" key="16">
    <source>
        <dbReference type="ARBA" id="ARBA00022989"/>
    </source>
</evidence>